<protein>
    <submittedName>
        <fullName evidence="5">Transcriptional regulator</fullName>
    </submittedName>
</protein>
<proteinExistence type="predicted"/>
<evidence type="ECO:0000256" key="2">
    <source>
        <dbReference type="ARBA" id="ARBA00023163"/>
    </source>
</evidence>
<dbReference type="AlphaFoldDB" id="M0N969"/>
<dbReference type="InterPro" id="IPR056493">
    <property type="entry name" value="HVO_0513_N"/>
</dbReference>
<dbReference type="PANTHER" id="PTHR34236:SF1">
    <property type="entry name" value="DIMETHYL SULFOXIDE REDUCTASE TRANSCRIPTIONAL ACTIVATOR"/>
    <property type="match status" value="1"/>
</dbReference>
<accession>M0N969</accession>
<reference evidence="5 6" key="1">
    <citation type="journal article" date="2014" name="PLoS Genet.">
        <title>Phylogenetically driven sequencing of extremely halophilic archaea reveals strategies for static and dynamic osmo-response.</title>
        <authorList>
            <person name="Becker E.A."/>
            <person name="Seitzer P.M."/>
            <person name="Tritt A."/>
            <person name="Larsen D."/>
            <person name="Krusor M."/>
            <person name="Yao A.I."/>
            <person name="Wu D."/>
            <person name="Madern D."/>
            <person name="Eisen J.A."/>
            <person name="Darling A.E."/>
            <person name="Facciotti M.T."/>
        </authorList>
    </citation>
    <scope>NUCLEOTIDE SEQUENCE [LARGE SCALE GENOMIC DNA]</scope>
    <source>
        <strain evidence="5 6">DSM 8989</strain>
    </source>
</reference>
<name>M0N969_9EURY</name>
<evidence type="ECO:0000256" key="1">
    <source>
        <dbReference type="ARBA" id="ARBA00023015"/>
    </source>
</evidence>
<evidence type="ECO:0000313" key="5">
    <source>
        <dbReference type="EMBL" id="EMA53649.1"/>
    </source>
</evidence>
<feature type="domain" description="HTH bat-type" evidence="3">
    <location>
        <begin position="161"/>
        <end position="212"/>
    </location>
</feature>
<dbReference type="OrthoDB" id="194393at2157"/>
<gene>
    <name evidence="5" type="ORF">C450_07067</name>
</gene>
<dbReference type="PATRIC" id="fig|1227456.3.peg.1408"/>
<sequence length="230" mass="24778">MKYLELRLQQSEDVIHPMHEFVADREGYGSYRLLQWNPAVGETNTMIFSIEGDPDPYAAALETVETVLAFEIVPGEGETFYVYVRERLDAEARQLTEAFTHGNLVVMPPLEYRSDRTIDLTVVGSADALQTAIDEAPPGVDAEIRSVGSYNAGTIEAASALSDRQAEAATAAVDCGYYETPREGSVADVADRLGCAPGTAAEHLRKAEATLVGRAVEGARGDPHDASRSG</sequence>
<dbReference type="Pfam" id="PF24278">
    <property type="entry name" value="HVO_0513_N"/>
    <property type="match status" value="1"/>
</dbReference>
<comment type="caution">
    <text evidence="5">The sequence shown here is derived from an EMBL/GenBank/DDBJ whole genome shotgun (WGS) entry which is preliminary data.</text>
</comment>
<dbReference type="PANTHER" id="PTHR34236">
    <property type="entry name" value="DIMETHYL SULFOXIDE REDUCTASE TRANSCRIPTIONAL ACTIVATOR"/>
    <property type="match status" value="1"/>
</dbReference>
<keyword evidence="1" id="KW-0805">Transcription regulation</keyword>
<keyword evidence="2" id="KW-0804">Transcription</keyword>
<keyword evidence="6" id="KW-1185">Reference proteome</keyword>
<dbReference type="EMBL" id="AOME01000050">
    <property type="protein sequence ID" value="EMA53649.1"/>
    <property type="molecule type" value="Genomic_DNA"/>
</dbReference>
<dbReference type="InterPro" id="IPR007050">
    <property type="entry name" value="HTH_bacterioopsin"/>
</dbReference>
<evidence type="ECO:0000259" key="4">
    <source>
        <dbReference type="Pfam" id="PF24278"/>
    </source>
</evidence>
<dbReference type="Proteomes" id="UP000011625">
    <property type="component" value="Unassembled WGS sequence"/>
</dbReference>
<organism evidence="5 6">
    <name type="scientific">Halococcus salifodinae DSM 8989</name>
    <dbReference type="NCBI Taxonomy" id="1227456"/>
    <lineage>
        <taxon>Archaea</taxon>
        <taxon>Methanobacteriati</taxon>
        <taxon>Methanobacteriota</taxon>
        <taxon>Stenosarchaea group</taxon>
        <taxon>Halobacteria</taxon>
        <taxon>Halobacteriales</taxon>
        <taxon>Halococcaceae</taxon>
        <taxon>Halococcus</taxon>
    </lineage>
</organism>
<dbReference type="STRING" id="1227456.C450_07067"/>
<dbReference type="Pfam" id="PF04967">
    <property type="entry name" value="HTH_10"/>
    <property type="match status" value="1"/>
</dbReference>
<dbReference type="RefSeq" id="WP_005041874.1">
    <property type="nucleotide sequence ID" value="NZ_AOME01000050.1"/>
</dbReference>
<feature type="domain" description="HVO-0513-like N-terminal" evidence="4">
    <location>
        <begin position="16"/>
        <end position="150"/>
    </location>
</feature>
<evidence type="ECO:0000259" key="3">
    <source>
        <dbReference type="Pfam" id="PF04967"/>
    </source>
</evidence>
<evidence type="ECO:0000313" key="6">
    <source>
        <dbReference type="Proteomes" id="UP000011625"/>
    </source>
</evidence>